<keyword evidence="6 8" id="KW-1133">Transmembrane helix</keyword>
<dbReference type="Proteomes" id="UP000230959">
    <property type="component" value="Unassembled WGS sequence"/>
</dbReference>
<feature type="transmembrane region" description="Helical" evidence="8">
    <location>
        <begin position="375"/>
        <end position="396"/>
    </location>
</feature>
<dbReference type="InterPro" id="IPR042094">
    <property type="entry name" value="T2SS_GspF_sf"/>
</dbReference>
<reference evidence="11" key="1">
    <citation type="submission" date="2017-09" db="EMBL/GenBank/DDBJ databases">
        <title>Depth-based differentiation of microbial function through sediment-hosted aquifers and enrichment of novel symbionts in the deep terrestrial subsurface.</title>
        <authorList>
            <person name="Probst A.J."/>
            <person name="Ladd B."/>
            <person name="Jarett J.K."/>
            <person name="Geller-Mcgrath D.E."/>
            <person name="Sieber C.M.K."/>
            <person name="Emerson J.B."/>
            <person name="Anantharaman K."/>
            <person name="Thomas B.C."/>
            <person name="Malmstrom R."/>
            <person name="Stieglmeier M."/>
            <person name="Klingl A."/>
            <person name="Woyke T."/>
            <person name="Ryan C.M."/>
            <person name="Banfield J.F."/>
        </authorList>
    </citation>
    <scope>NUCLEOTIDE SEQUENCE [LARGE SCALE GENOMIC DNA]</scope>
</reference>
<evidence type="ECO:0000256" key="2">
    <source>
        <dbReference type="ARBA" id="ARBA00005745"/>
    </source>
</evidence>
<evidence type="ECO:0000256" key="5">
    <source>
        <dbReference type="ARBA" id="ARBA00022692"/>
    </source>
</evidence>
<evidence type="ECO:0000256" key="8">
    <source>
        <dbReference type="SAM" id="Phobius"/>
    </source>
</evidence>
<gene>
    <name evidence="10" type="ORF">COV02_00885</name>
</gene>
<dbReference type="Gene3D" id="1.20.81.30">
    <property type="entry name" value="Type II secretion system (T2SS), domain F"/>
    <property type="match status" value="2"/>
</dbReference>
<feature type="transmembrane region" description="Helical" evidence="8">
    <location>
        <begin position="222"/>
        <end position="241"/>
    </location>
</feature>
<comment type="similarity">
    <text evidence="2">Belongs to the GSP F family.</text>
</comment>
<evidence type="ECO:0000313" key="11">
    <source>
        <dbReference type="Proteomes" id="UP000230959"/>
    </source>
</evidence>
<comment type="caution">
    <text evidence="10">The sequence shown here is derived from an EMBL/GenBank/DDBJ whole genome shotgun (WGS) entry which is preliminary data.</text>
</comment>
<keyword evidence="4" id="KW-0997">Cell inner membrane</keyword>
<evidence type="ECO:0000256" key="6">
    <source>
        <dbReference type="ARBA" id="ARBA00022989"/>
    </source>
</evidence>
<accession>A0A2M8LAY6</accession>
<sequence length="402" mass="44155">MLYNYTASTMQGESQSGSIEAANMGIAINSLQNRGLIITTIKPAEGKTSFASLGFSFFNRVRTKDIVILSRQLATLFEAKVSILESFQLLSSQTKNAKLKASLSEVVEDIRGGNTLSAAMSKHPDVFSKFYVNMVRSGEESGKLEEIFESLADHLERSYELVSKAKNALVYPIFVVGAFFAVMFLMLTFVIPKLTAILTEVGQDIPFYTKIVIGVSNVFKDFGVFLLIALAIGFVFLWRYIKTESGRISFSSFQLSVPFIGDLYKKFYLARITDNMETLLSSGVSAVKALEISADVVGNKIYEKILFDAAEKVKGGSPISDALDKYDEISILVVQMIRTGEKTGKLDFMLKTLGKFYKREVDNVVETLVGLIEPVMIVVLGGSVGLLLVSILGPIYNITAGI</sequence>
<dbReference type="GO" id="GO:0005886">
    <property type="term" value="C:plasma membrane"/>
    <property type="evidence" value="ECO:0007669"/>
    <property type="project" value="UniProtKB-SubCell"/>
</dbReference>
<evidence type="ECO:0000256" key="1">
    <source>
        <dbReference type="ARBA" id="ARBA00004429"/>
    </source>
</evidence>
<organism evidence="10 11">
    <name type="scientific">Candidatus Terrybacteria bacterium CG10_big_fil_rev_8_21_14_0_10_41_10</name>
    <dbReference type="NCBI Taxonomy" id="1975026"/>
    <lineage>
        <taxon>Bacteria</taxon>
        <taxon>Candidatus Terryibacteriota</taxon>
    </lineage>
</organism>
<protein>
    <recommendedName>
        <fullName evidence="9">Type II secretion system protein GspF domain-containing protein</fullName>
    </recommendedName>
</protein>
<name>A0A2M8LAY6_9BACT</name>
<dbReference type="Pfam" id="PF00482">
    <property type="entry name" value="T2SSF"/>
    <property type="match status" value="2"/>
</dbReference>
<dbReference type="InterPro" id="IPR003004">
    <property type="entry name" value="GspF/PilC"/>
</dbReference>
<keyword evidence="7 8" id="KW-0472">Membrane</keyword>
<proteinExistence type="inferred from homology"/>
<dbReference type="PANTHER" id="PTHR30012">
    <property type="entry name" value="GENERAL SECRETION PATHWAY PROTEIN"/>
    <property type="match status" value="1"/>
</dbReference>
<evidence type="ECO:0000256" key="7">
    <source>
        <dbReference type="ARBA" id="ARBA00023136"/>
    </source>
</evidence>
<feature type="domain" description="Type II secretion system protein GspF" evidence="9">
    <location>
        <begin position="273"/>
        <end position="393"/>
    </location>
</feature>
<keyword evidence="5 8" id="KW-0812">Transmembrane</keyword>
<feature type="domain" description="Type II secretion system protein GspF" evidence="9">
    <location>
        <begin position="70"/>
        <end position="192"/>
    </location>
</feature>
<dbReference type="PANTHER" id="PTHR30012:SF0">
    <property type="entry name" value="TYPE II SECRETION SYSTEM PROTEIN F-RELATED"/>
    <property type="match status" value="1"/>
</dbReference>
<dbReference type="AlphaFoldDB" id="A0A2M8LAY6"/>
<evidence type="ECO:0000256" key="3">
    <source>
        <dbReference type="ARBA" id="ARBA00022475"/>
    </source>
</evidence>
<comment type="subcellular location">
    <subcellularLocation>
        <location evidence="1">Cell inner membrane</location>
        <topology evidence="1">Multi-pass membrane protein</topology>
    </subcellularLocation>
</comment>
<dbReference type="PRINTS" id="PR00812">
    <property type="entry name" value="BCTERIALGSPF"/>
</dbReference>
<dbReference type="EMBL" id="PFER01000014">
    <property type="protein sequence ID" value="PJE73754.1"/>
    <property type="molecule type" value="Genomic_DNA"/>
</dbReference>
<evidence type="ECO:0000259" key="9">
    <source>
        <dbReference type="Pfam" id="PF00482"/>
    </source>
</evidence>
<dbReference type="InterPro" id="IPR018076">
    <property type="entry name" value="T2SS_GspF_dom"/>
</dbReference>
<keyword evidence="3" id="KW-1003">Cell membrane</keyword>
<evidence type="ECO:0000256" key="4">
    <source>
        <dbReference type="ARBA" id="ARBA00022519"/>
    </source>
</evidence>
<feature type="transmembrane region" description="Helical" evidence="8">
    <location>
        <begin position="168"/>
        <end position="191"/>
    </location>
</feature>
<evidence type="ECO:0000313" key="10">
    <source>
        <dbReference type="EMBL" id="PJE73754.1"/>
    </source>
</evidence>
<dbReference type="FunFam" id="1.20.81.30:FF:000001">
    <property type="entry name" value="Type II secretion system protein F"/>
    <property type="match status" value="1"/>
</dbReference>